<evidence type="ECO:0000313" key="3">
    <source>
        <dbReference type="EMBL" id="KPI89691.1"/>
    </source>
</evidence>
<dbReference type="OMA" id="INCNDVL"/>
<name>A0A0N1PDT7_LEPSE</name>
<comment type="caution">
    <text evidence="3">The sequence shown here is derived from an EMBL/GenBank/DDBJ whole genome shotgun (WGS) entry which is preliminary data.</text>
</comment>
<evidence type="ECO:0000256" key="2">
    <source>
        <dbReference type="SAM" id="Phobius"/>
    </source>
</evidence>
<dbReference type="AlphaFoldDB" id="A0A0N1PDT7"/>
<feature type="region of interest" description="Disordered" evidence="1">
    <location>
        <begin position="199"/>
        <end position="225"/>
    </location>
</feature>
<organism evidence="3 4">
    <name type="scientific">Leptomonas seymouri</name>
    <dbReference type="NCBI Taxonomy" id="5684"/>
    <lineage>
        <taxon>Eukaryota</taxon>
        <taxon>Discoba</taxon>
        <taxon>Euglenozoa</taxon>
        <taxon>Kinetoplastea</taxon>
        <taxon>Metakinetoplastina</taxon>
        <taxon>Trypanosomatida</taxon>
        <taxon>Trypanosomatidae</taxon>
        <taxon>Leishmaniinae</taxon>
        <taxon>Leptomonas</taxon>
    </lineage>
</organism>
<feature type="transmembrane region" description="Helical" evidence="2">
    <location>
        <begin position="253"/>
        <end position="274"/>
    </location>
</feature>
<accession>A0A0N1PDT7</accession>
<sequence>MRYRQSNQQLQSSDQQAKELIRRDDALSTREQEEVIAYFARSLQTSGQFLKVVVCLHALVALVYLLLLLSGSLILDLEVDQAATAKLLEVVRQQRQMSTITTTTTPSPASPSEPPLTQDPLAVLAALDVQQRAANRKYAQDYLERRSGSFFSKLATTTNVMPVVVTLYSVCLLLWAAWSGYMACRLLRVNVEDLTSTEPRELGTHPAASLSRNNESAVHTSPRADDVKRATAARSMRAKLQWLRQRVHTDPPVAQYAIAALASVASLFWLCALLRRQLAMRSAYTEAGLPSPSVLAARSVTDAFLEYVLAAWQPLFHLAIGRLVRSMLDTKENLVMLSKMKYRFDKV</sequence>
<dbReference type="EMBL" id="LJSK01000018">
    <property type="protein sequence ID" value="KPI89691.1"/>
    <property type="molecule type" value="Genomic_DNA"/>
</dbReference>
<dbReference type="Proteomes" id="UP000038009">
    <property type="component" value="Unassembled WGS sequence"/>
</dbReference>
<keyword evidence="2" id="KW-1133">Transmembrane helix</keyword>
<evidence type="ECO:0008006" key="5">
    <source>
        <dbReference type="Google" id="ProtNLM"/>
    </source>
</evidence>
<dbReference type="OrthoDB" id="273180at2759"/>
<reference evidence="3 4" key="1">
    <citation type="journal article" date="2015" name="PLoS Pathog.">
        <title>Leptomonas seymouri: Adaptations to the Dixenous Life Cycle Analyzed by Genome Sequencing, Transcriptome Profiling and Co-infection with Leishmania donovani.</title>
        <authorList>
            <person name="Kraeva N."/>
            <person name="Butenko A."/>
            <person name="Hlavacova J."/>
            <person name="Kostygov A."/>
            <person name="Myskova J."/>
            <person name="Grybchuk D."/>
            <person name="Lestinova T."/>
            <person name="Votypka J."/>
            <person name="Volf P."/>
            <person name="Opperdoes F."/>
            <person name="Flegontov P."/>
            <person name="Lukes J."/>
            <person name="Yurchenko V."/>
        </authorList>
    </citation>
    <scope>NUCLEOTIDE SEQUENCE [LARGE SCALE GENOMIC DNA]</scope>
    <source>
        <strain evidence="3 4">ATCC 30220</strain>
    </source>
</reference>
<evidence type="ECO:0000313" key="4">
    <source>
        <dbReference type="Proteomes" id="UP000038009"/>
    </source>
</evidence>
<feature type="transmembrane region" description="Helical" evidence="2">
    <location>
        <begin position="154"/>
        <end position="178"/>
    </location>
</feature>
<keyword evidence="2" id="KW-0812">Transmembrane</keyword>
<feature type="compositionally biased region" description="Polar residues" evidence="1">
    <location>
        <begin position="210"/>
        <end position="219"/>
    </location>
</feature>
<gene>
    <name evidence="3" type="ORF">ABL78_1184</name>
</gene>
<protein>
    <recommendedName>
        <fullName evidence="5">Transmembrane protein</fullName>
    </recommendedName>
</protein>
<proteinExistence type="predicted"/>
<keyword evidence="2" id="KW-0472">Membrane</keyword>
<dbReference type="VEuPathDB" id="TriTrypDB:Lsey_0018_0210"/>
<keyword evidence="4" id="KW-1185">Reference proteome</keyword>
<feature type="transmembrane region" description="Helical" evidence="2">
    <location>
        <begin position="49"/>
        <end position="69"/>
    </location>
</feature>
<evidence type="ECO:0000256" key="1">
    <source>
        <dbReference type="SAM" id="MobiDB-lite"/>
    </source>
</evidence>